<dbReference type="OrthoDB" id="2576233at2759"/>
<reference evidence="1" key="1">
    <citation type="journal article" date="2019" name="Environ. Microbiol.">
        <title>Fungal ecological strategies reflected in gene transcription - a case study of two litter decomposers.</title>
        <authorList>
            <person name="Barbi F."/>
            <person name="Kohler A."/>
            <person name="Barry K."/>
            <person name="Baskaran P."/>
            <person name="Daum C."/>
            <person name="Fauchery L."/>
            <person name="Ihrmark K."/>
            <person name="Kuo A."/>
            <person name="LaButti K."/>
            <person name="Lipzen A."/>
            <person name="Morin E."/>
            <person name="Grigoriev I.V."/>
            <person name="Henrissat B."/>
            <person name="Lindahl B."/>
            <person name="Martin F."/>
        </authorList>
    </citation>
    <scope>NUCLEOTIDE SEQUENCE</scope>
    <source>
        <strain evidence="1">JB14</strain>
    </source>
</reference>
<accession>A0A6A4GTQ8</accession>
<dbReference type="Proteomes" id="UP000799118">
    <property type="component" value="Unassembled WGS sequence"/>
</dbReference>
<sequence length="749" mass="84305">MLLTNAVPDVDFPVNKHLEAEIALPKWLYVQHYPDPHAGAPTGHRAPEHKRYQGNLHQPGGPHNPCSTALTELFSIPGLCEKLGLLYKSANELNNIIDKKIPLTRPLFQVEEVVVQGEAFEVYFRDINACVKALYSEPQFAKYMKYAPEKHFADSFLETRIQEILDRERPGATIIPVILSKDKTLVTTFCGTSAYPIYLTIGNIPKEICHIPSCWASLANLFHAAMNYIISPLATSGLDGIHLTGGDGVKQRGHPLFTAYCTDYPKQVLVACCKTGTCVECAILQEYMGNDTALHPIRDLLKILLALDKFDNEGPLEFNKPCKEAGIKNIYYPFWQDLLYSNVYRLILYQGVLKHLKEWVIDVFGPVEIDACCCISSLSCITGQEHNDISCFLLSIIFNIPLPGGLAAPHLIQSVRALIDVLYLAQYTVQTDKTLIIYQSTLEQFHAEKQIFVDLATNHKDEYPQMTLWLECKEKVMQHASYLDWVHNGKPKIVPVEWIPLALSYQHTLHMLKHPTIQCVDLPTADRRYNVPFFNTALAHFIVQLHNPALSGTLLEAAALDIDTDFSFKIGVYHLTKYTHIDPVTLACGIVNSIHIQPSSRDRRNQPVPGRFDAALVRVRDGTDEPVKAFRVGQLCLVFLLPLATMSNLCKDVPFSKWPKHLAYIEWFSAFSKPGANHFLYKIIQSVSRKGGNLASVADLTWVTRSVALTPRFGKVADQTWASSNVMDKCKSFLVNPFPDQHDHLLYVL</sequence>
<evidence type="ECO:0000313" key="2">
    <source>
        <dbReference type="Proteomes" id="UP000799118"/>
    </source>
</evidence>
<organism evidence="1 2">
    <name type="scientific">Gymnopus androsaceus JB14</name>
    <dbReference type="NCBI Taxonomy" id="1447944"/>
    <lineage>
        <taxon>Eukaryota</taxon>
        <taxon>Fungi</taxon>
        <taxon>Dikarya</taxon>
        <taxon>Basidiomycota</taxon>
        <taxon>Agaricomycotina</taxon>
        <taxon>Agaricomycetes</taxon>
        <taxon>Agaricomycetidae</taxon>
        <taxon>Agaricales</taxon>
        <taxon>Marasmiineae</taxon>
        <taxon>Omphalotaceae</taxon>
        <taxon>Gymnopus</taxon>
    </lineage>
</organism>
<name>A0A6A4GTQ8_9AGAR</name>
<keyword evidence="2" id="KW-1185">Reference proteome</keyword>
<dbReference type="Pfam" id="PF18759">
    <property type="entry name" value="Plavaka"/>
    <property type="match status" value="2"/>
</dbReference>
<dbReference type="InterPro" id="IPR041078">
    <property type="entry name" value="Plavaka"/>
</dbReference>
<gene>
    <name evidence="1" type="ORF">BT96DRAFT_1070933</name>
</gene>
<protein>
    <submittedName>
        <fullName evidence="1">Uncharacterized protein</fullName>
    </submittedName>
</protein>
<evidence type="ECO:0000313" key="1">
    <source>
        <dbReference type="EMBL" id="KAE9389182.1"/>
    </source>
</evidence>
<dbReference type="EMBL" id="ML769708">
    <property type="protein sequence ID" value="KAE9389182.1"/>
    <property type="molecule type" value="Genomic_DNA"/>
</dbReference>
<dbReference type="AlphaFoldDB" id="A0A6A4GTQ8"/>
<proteinExistence type="predicted"/>